<evidence type="ECO:0000256" key="4">
    <source>
        <dbReference type="SAM" id="MobiDB-lite"/>
    </source>
</evidence>
<dbReference type="AlphaFoldDB" id="A0A9J6C6F2"/>
<dbReference type="SUPFAM" id="SSF69118">
    <property type="entry name" value="AhpD-like"/>
    <property type="match status" value="1"/>
</dbReference>
<dbReference type="GO" id="GO:0005737">
    <property type="term" value="C:cytoplasm"/>
    <property type="evidence" value="ECO:0007669"/>
    <property type="project" value="UniProtKB-SubCell"/>
</dbReference>
<reference evidence="5" key="1">
    <citation type="submission" date="2021-03" db="EMBL/GenBank/DDBJ databases">
        <title>Chromosome level genome of the anhydrobiotic midge Polypedilum vanderplanki.</title>
        <authorList>
            <person name="Yoshida Y."/>
            <person name="Kikawada T."/>
            <person name="Gusev O."/>
        </authorList>
    </citation>
    <scope>NUCLEOTIDE SEQUENCE</scope>
    <source>
        <strain evidence="5">NIAS01</strain>
        <tissue evidence="5">Whole body or cell culture</tissue>
    </source>
</reference>
<evidence type="ECO:0000256" key="1">
    <source>
        <dbReference type="ARBA" id="ARBA00004496"/>
    </source>
</evidence>
<dbReference type="OrthoDB" id="337464at2759"/>
<proteinExistence type="inferred from homology"/>
<dbReference type="PANTHER" id="PTHR12474:SF0">
    <property type="entry name" value="SESTRIN HOMOLOG"/>
    <property type="match status" value="1"/>
</dbReference>
<comment type="caution">
    <text evidence="5">The sequence shown here is derived from an EMBL/GenBank/DDBJ whole genome shotgun (WGS) entry which is preliminary data.</text>
</comment>
<dbReference type="PANTHER" id="PTHR12474">
    <property type="entry name" value="P53 REGULATED PA26 NUCLEAR PROTEIN SESTRIN"/>
    <property type="match status" value="1"/>
</dbReference>
<comment type="subcellular location">
    <subcellularLocation>
        <location evidence="1">Cytoplasm</location>
    </subcellularLocation>
</comment>
<evidence type="ECO:0000313" key="6">
    <source>
        <dbReference type="Proteomes" id="UP001107558"/>
    </source>
</evidence>
<dbReference type="GO" id="GO:1990253">
    <property type="term" value="P:cellular response to leucine starvation"/>
    <property type="evidence" value="ECO:0007669"/>
    <property type="project" value="TreeGrafter"/>
</dbReference>
<sequence>MEIEYFPELEMGQINHDYYFNNNKPWIMENVDVYDHVTKQHVINLAIIAAARNKCNYLVSLHEKEFLAEGGDTKWLNGLEFIPQKLRAIYDINKILAHRPWLLTKEHIERLTKGTNKSPTIEPEPEIKPSTTPPFIQRLKLEQQRMHQMMKEQEEQSKKVLQQNNSNGTSSDNIEMLMKRMQDLSEKKKECSETELSNRFKNVELQAAQLTKSTESLNAVEVPQSISHYVEDPTYAYQDFARHDKFRVAYNLTYKTLAGRQNVDTSKFRRAIWNYIQCIYGIRHDDYDYGEINQLLDRTLNSFIKTACCFPERITKQDYDNVLVELLDSEKVHVNLMIMEAKNQAILLYALREIMRYML</sequence>
<keyword evidence="3" id="KW-0963">Cytoplasm</keyword>
<dbReference type="GO" id="GO:1901031">
    <property type="term" value="P:regulation of response to reactive oxygen species"/>
    <property type="evidence" value="ECO:0007669"/>
    <property type="project" value="InterPro"/>
</dbReference>
<dbReference type="EMBL" id="JADBJN010000002">
    <property type="protein sequence ID" value="KAG5677748.1"/>
    <property type="molecule type" value="Genomic_DNA"/>
</dbReference>
<dbReference type="InterPro" id="IPR006730">
    <property type="entry name" value="Sestrin"/>
</dbReference>
<feature type="compositionally biased region" description="Polar residues" evidence="4">
    <location>
        <begin position="159"/>
        <end position="171"/>
    </location>
</feature>
<evidence type="ECO:0000256" key="2">
    <source>
        <dbReference type="ARBA" id="ARBA00008350"/>
    </source>
</evidence>
<dbReference type="GO" id="GO:0016684">
    <property type="term" value="F:oxidoreductase activity, acting on peroxide as acceptor"/>
    <property type="evidence" value="ECO:0007669"/>
    <property type="project" value="TreeGrafter"/>
</dbReference>
<dbReference type="GO" id="GO:0070728">
    <property type="term" value="F:L-leucine binding"/>
    <property type="evidence" value="ECO:0007669"/>
    <property type="project" value="TreeGrafter"/>
</dbReference>
<accession>A0A9J6C6F2</accession>
<dbReference type="Pfam" id="PF04636">
    <property type="entry name" value="PA26"/>
    <property type="match status" value="2"/>
</dbReference>
<dbReference type="Proteomes" id="UP001107558">
    <property type="component" value="Chromosome 2"/>
</dbReference>
<organism evidence="5 6">
    <name type="scientific">Polypedilum vanderplanki</name>
    <name type="common">Sleeping chironomid midge</name>
    <dbReference type="NCBI Taxonomy" id="319348"/>
    <lineage>
        <taxon>Eukaryota</taxon>
        <taxon>Metazoa</taxon>
        <taxon>Ecdysozoa</taxon>
        <taxon>Arthropoda</taxon>
        <taxon>Hexapoda</taxon>
        <taxon>Insecta</taxon>
        <taxon>Pterygota</taxon>
        <taxon>Neoptera</taxon>
        <taxon>Endopterygota</taxon>
        <taxon>Diptera</taxon>
        <taxon>Nematocera</taxon>
        <taxon>Chironomoidea</taxon>
        <taxon>Chironomidae</taxon>
        <taxon>Chironominae</taxon>
        <taxon>Polypedilum</taxon>
        <taxon>Polypedilum</taxon>
    </lineage>
</organism>
<dbReference type="GO" id="GO:1904262">
    <property type="term" value="P:negative regulation of TORC1 signaling"/>
    <property type="evidence" value="ECO:0007669"/>
    <property type="project" value="UniProtKB-ARBA"/>
</dbReference>
<evidence type="ECO:0008006" key="7">
    <source>
        <dbReference type="Google" id="ProtNLM"/>
    </source>
</evidence>
<name>A0A9J6C6F2_POLVA</name>
<dbReference type="GO" id="GO:0016239">
    <property type="term" value="P:positive regulation of macroautophagy"/>
    <property type="evidence" value="ECO:0007669"/>
    <property type="project" value="TreeGrafter"/>
</dbReference>
<dbReference type="InterPro" id="IPR029032">
    <property type="entry name" value="AhpD-like"/>
</dbReference>
<gene>
    <name evidence="5" type="ORF">PVAND_007479</name>
</gene>
<comment type="similarity">
    <text evidence="2">Belongs to the sestrin family.</text>
</comment>
<dbReference type="GO" id="GO:0005634">
    <property type="term" value="C:nucleus"/>
    <property type="evidence" value="ECO:0007669"/>
    <property type="project" value="InterPro"/>
</dbReference>
<evidence type="ECO:0000256" key="3">
    <source>
        <dbReference type="ARBA" id="ARBA00022490"/>
    </source>
</evidence>
<evidence type="ECO:0000313" key="5">
    <source>
        <dbReference type="EMBL" id="KAG5677748.1"/>
    </source>
</evidence>
<feature type="compositionally biased region" description="Basic and acidic residues" evidence="4">
    <location>
        <begin position="139"/>
        <end position="158"/>
    </location>
</feature>
<keyword evidence="6" id="KW-1185">Reference proteome</keyword>
<feature type="region of interest" description="Disordered" evidence="4">
    <location>
        <begin position="115"/>
        <end position="171"/>
    </location>
</feature>
<dbReference type="GO" id="GO:0071233">
    <property type="term" value="P:cellular response to L-leucine"/>
    <property type="evidence" value="ECO:0007669"/>
    <property type="project" value="TreeGrafter"/>
</dbReference>
<protein>
    <recommendedName>
        <fullName evidence="7">Sestrin-like protein</fullName>
    </recommendedName>
</protein>